<evidence type="ECO:0000256" key="7">
    <source>
        <dbReference type="ARBA" id="ARBA00022475"/>
    </source>
</evidence>
<name>A0ABT9YSB7_9STRE</name>
<feature type="transmembrane region" description="Helical" evidence="13">
    <location>
        <begin position="126"/>
        <end position="146"/>
    </location>
</feature>
<sequence>MTYQRELKAIALPVLVENTLQALMTLADTYLVSQLGLVVISGVALSGNILAIYQALFIAVGAVVSAAIAKSFAQKKENERLHLSQMAIQLTIWLSVILGGLSLGFGESLLALLGAGRAVSQAGGQYLAIVGGASLSLGLMVCLGAMLRAQGQTKWPMVVSFTVNALNILLSGLAVFVFRWGVVGVATGTVIARFVGVGLLWHRLSYRPKRLNFQIDKQLLQQVFPAAGERLMMRAGDLVVVALIVQLGTTVVAGHAIGETLIQFNYLPAMSVAVATVILSAQAHGQQDDQLLEEIRKASYWLAFRLVALVSGTVLLFSPWLIRLYTHDAQAILAAQQVVWMAFIGFPLATGTLILTALWQGVGRARIPFVATTVGMWALRVGLGFLLTIVLGLGLSGVLIATIADNAFRVFYLGYRYQKLFRRAILAKKS</sequence>
<feature type="transmembrane region" description="Helical" evidence="13">
    <location>
        <begin position="238"/>
        <end position="258"/>
    </location>
</feature>
<evidence type="ECO:0000256" key="5">
    <source>
        <dbReference type="ARBA" id="ARBA00022448"/>
    </source>
</evidence>
<feature type="transmembrane region" description="Helical" evidence="13">
    <location>
        <begin position="302"/>
        <end position="322"/>
    </location>
</feature>
<dbReference type="InterPro" id="IPR050222">
    <property type="entry name" value="MATE_MdtK"/>
</dbReference>
<evidence type="ECO:0000256" key="4">
    <source>
        <dbReference type="ARBA" id="ARBA00020268"/>
    </source>
</evidence>
<gene>
    <name evidence="14" type="ORF">J2S23_001442</name>
</gene>
<dbReference type="PANTHER" id="PTHR43298:SF2">
    <property type="entry name" value="FMN_FAD EXPORTER YEEO-RELATED"/>
    <property type="match status" value="1"/>
</dbReference>
<dbReference type="Pfam" id="PF01554">
    <property type="entry name" value="MatE"/>
    <property type="match status" value="2"/>
</dbReference>
<dbReference type="RefSeq" id="WP_307122057.1">
    <property type="nucleotide sequence ID" value="NZ_JAUSTM010000013.1"/>
</dbReference>
<feature type="transmembrane region" description="Helical" evidence="13">
    <location>
        <begin position="334"/>
        <end position="355"/>
    </location>
</feature>
<evidence type="ECO:0000256" key="2">
    <source>
        <dbReference type="ARBA" id="ARBA00004651"/>
    </source>
</evidence>
<evidence type="ECO:0000256" key="9">
    <source>
        <dbReference type="ARBA" id="ARBA00022989"/>
    </source>
</evidence>
<keyword evidence="15" id="KW-1185">Reference proteome</keyword>
<proteinExistence type="inferred from homology"/>
<evidence type="ECO:0000256" key="12">
    <source>
        <dbReference type="ARBA" id="ARBA00031636"/>
    </source>
</evidence>
<evidence type="ECO:0000256" key="3">
    <source>
        <dbReference type="ARBA" id="ARBA00010199"/>
    </source>
</evidence>
<comment type="subcellular location">
    <subcellularLocation>
        <location evidence="2">Cell membrane</location>
        <topology evidence="2">Multi-pass membrane protein</topology>
    </subcellularLocation>
</comment>
<keyword evidence="11 13" id="KW-0472">Membrane</keyword>
<evidence type="ECO:0000256" key="10">
    <source>
        <dbReference type="ARBA" id="ARBA00023065"/>
    </source>
</evidence>
<comment type="caution">
    <text evidence="14">The sequence shown here is derived from an EMBL/GenBank/DDBJ whole genome shotgun (WGS) entry which is preliminary data.</text>
</comment>
<evidence type="ECO:0000256" key="8">
    <source>
        <dbReference type="ARBA" id="ARBA00022692"/>
    </source>
</evidence>
<dbReference type="NCBIfam" id="TIGR00797">
    <property type="entry name" value="matE"/>
    <property type="match status" value="1"/>
</dbReference>
<feature type="transmembrane region" description="Helical" evidence="13">
    <location>
        <begin position="264"/>
        <end position="281"/>
    </location>
</feature>
<keyword evidence="9 13" id="KW-1133">Transmembrane helix</keyword>
<reference evidence="14 15" key="1">
    <citation type="submission" date="2023-07" db="EMBL/GenBank/DDBJ databases">
        <title>Genomic Encyclopedia of Type Strains, Phase IV (KMG-IV): sequencing the most valuable type-strain genomes for metagenomic binning, comparative biology and taxonomic classification.</title>
        <authorList>
            <person name="Goeker M."/>
        </authorList>
    </citation>
    <scope>NUCLEOTIDE SEQUENCE [LARGE SCALE GENOMIC DNA]</scope>
    <source>
        <strain evidence="14 15">DSM 105143</strain>
    </source>
</reference>
<keyword evidence="8 13" id="KW-0812">Transmembrane</keyword>
<feature type="transmembrane region" description="Helical" evidence="13">
    <location>
        <begin position="158"/>
        <end position="176"/>
    </location>
</feature>
<evidence type="ECO:0000313" key="14">
    <source>
        <dbReference type="EMBL" id="MDQ0222882.1"/>
    </source>
</evidence>
<accession>A0ABT9YSB7</accession>
<evidence type="ECO:0000256" key="6">
    <source>
        <dbReference type="ARBA" id="ARBA00022449"/>
    </source>
</evidence>
<comment type="similarity">
    <text evidence="3">Belongs to the multi antimicrobial extrusion (MATE) (TC 2.A.66.1) family.</text>
</comment>
<evidence type="ECO:0000313" key="15">
    <source>
        <dbReference type="Proteomes" id="UP001223079"/>
    </source>
</evidence>
<dbReference type="Proteomes" id="UP001223079">
    <property type="component" value="Unassembled WGS sequence"/>
</dbReference>
<feature type="transmembrane region" description="Helical" evidence="13">
    <location>
        <begin position="20"/>
        <end position="45"/>
    </location>
</feature>
<comment type="function">
    <text evidence="1">Multidrug efflux pump.</text>
</comment>
<keyword evidence="7" id="KW-1003">Cell membrane</keyword>
<evidence type="ECO:0000256" key="1">
    <source>
        <dbReference type="ARBA" id="ARBA00003408"/>
    </source>
</evidence>
<organism evidence="14 15">
    <name type="scientific">Streptococcus moroccensis</name>
    <dbReference type="NCBI Taxonomy" id="1451356"/>
    <lineage>
        <taxon>Bacteria</taxon>
        <taxon>Bacillati</taxon>
        <taxon>Bacillota</taxon>
        <taxon>Bacilli</taxon>
        <taxon>Lactobacillales</taxon>
        <taxon>Streptococcaceae</taxon>
        <taxon>Streptococcus</taxon>
    </lineage>
</organism>
<dbReference type="PANTHER" id="PTHR43298">
    <property type="entry name" value="MULTIDRUG RESISTANCE PROTEIN NORM-RELATED"/>
    <property type="match status" value="1"/>
</dbReference>
<keyword evidence="5" id="KW-0813">Transport</keyword>
<dbReference type="PIRSF" id="PIRSF006603">
    <property type="entry name" value="DinF"/>
    <property type="match status" value="1"/>
</dbReference>
<feature type="transmembrane region" description="Helical" evidence="13">
    <location>
        <begin position="51"/>
        <end position="69"/>
    </location>
</feature>
<feature type="transmembrane region" description="Helical" evidence="13">
    <location>
        <begin position="182"/>
        <end position="201"/>
    </location>
</feature>
<evidence type="ECO:0000256" key="11">
    <source>
        <dbReference type="ARBA" id="ARBA00023136"/>
    </source>
</evidence>
<protein>
    <recommendedName>
        <fullName evidence="4">Probable multidrug resistance protein NorM</fullName>
    </recommendedName>
    <alternativeName>
        <fullName evidence="12">Multidrug-efflux transporter</fullName>
    </alternativeName>
</protein>
<evidence type="ECO:0000256" key="13">
    <source>
        <dbReference type="SAM" id="Phobius"/>
    </source>
</evidence>
<dbReference type="InterPro" id="IPR048279">
    <property type="entry name" value="MdtK-like"/>
</dbReference>
<dbReference type="InterPro" id="IPR002528">
    <property type="entry name" value="MATE_fam"/>
</dbReference>
<keyword evidence="10" id="KW-0406">Ion transport</keyword>
<keyword evidence="6" id="KW-0050">Antiport</keyword>
<feature type="transmembrane region" description="Helical" evidence="13">
    <location>
        <begin position="90"/>
        <end position="114"/>
    </location>
</feature>
<dbReference type="EMBL" id="JAUSTM010000013">
    <property type="protein sequence ID" value="MDQ0222882.1"/>
    <property type="molecule type" value="Genomic_DNA"/>
</dbReference>